<feature type="binding site" evidence="11">
    <location>
        <position position="153"/>
    </location>
    <ligand>
        <name>Mg(2+)</name>
        <dbReference type="ChEBI" id="CHEBI:18420"/>
    </ligand>
</feature>
<comment type="subunit">
    <text evidence="10 11">Homooctamer. Dimer of tetramers.</text>
</comment>
<name>A0A1C6RY49_9ACTN</name>
<dbReference type="Pfam" id="PF01070">
    <property type="entry name" value="FMN_dh"/>
    <property type="match status" value="1"/>
</dbReference>
<keyword evidence="4 11" id="KW-0288">FMN</keyword>
<dbReference type="GO" id="GO:0004452">
    <property type="term" value="F:isopentenyl-diphosphate delta-isomerase activity"/>
    <property type="evidence" value="ECO:0007669"/>
    <property type="project" value="UniProtKB-UniRule"/>
</dbReference>
<dbReference type="InterPro" id="IPR000262">
    <property type="entry name" value="FMN-dep_DH"/>
</dbReference>
<feature type="binding site" evidence="11">
    <location>
        <begin position="279"/>
        <end position="280"/>
    </location>
    <ligand>
        <name>FMN</name>
        <dbReference type="ChEBI" id="CHEBI:58210"/>
    </ligand>
</feature>
<keyword evidence="8 11" id="KW-0414">Isoprene biosynthesis</keyword>
<dbReference type="NCBIfam" id="TIGR02151">
    <property type="entry name" value="IPP_isom_2"/>
    <property type="match status" value="1"/>
</dbReference>
<keyword evidence="14" id="KW-1185">Reference proteome</keyword>
<organism evidence="13 14">
    <name type="scientific">Micromonospora inyonensis</name>
    <dbReference type="NCBI Taxonomy" id="47866"/>
    <lineage>
        <taxon>Bacteria</taxon>
        <taxon>Bacillati</taxon>
        <taxon>Actinomycetota</taxon>
        <taxon>Actinomycetes</taxon>
        <taxon>Micromonosporales</taxon>
        <taxon>Micromonosporaceae</taxon>
        <taxon>Micromonospora</taxon>
    </lineage>
</organism>
<comment type="cofactor">
    <cofactor evidence="11">
        <name>Mg(2+)</name>
        <dbReference type="ChEBI" id="CHEBI:18420"/>
    </cofactor>
</comment>
<evidence type="ECO:0000256" key="1">
    <source>
        <dbReference type="ARBA" id="ARBA00001917"/>
    </source>
</evidence>
<dbReference type="GO" id="GO:0070402">
    <property type="term" value="F:NADPH binding"/>
    <property type="evidence" value="ECO:0007669"/>
    <property type="project" value="UniProtKB-UniRule"/>
</dbReference>
<evidence type="ECO:0000313" key="13">
    <source>
        <dbReference type="EMBL" id="SCL21951.1"/>
    </source>
</evidence>
<dbReference type="GO" id="GO:0000287">
    <property type="term" value="F:magnesium ion binding"/>
    <property type="evidence" value="ECO:0007669"/>
    <property type="project" value="UniProtKB-UniRule"/>
</dbReference>
<feature type="binding site" evidence="11">
    <location>
        <position position="214"/>
    </location>
    <ligand>
        <name>FMN</name>
        <dbReference type="ChEBI" id="CHEBI:58210"/>
    </ligand>
</feature>
<evidence type="ECO:0000256" key="5">
    <source>
        <dbReference type="ARBA" id="ARBA00022723"/>
    </source>
</evidence>
<proteinExistence type="inferred from homology"/>
<comment type="caution">
    <text evidence="11">Lacks conserved residue(s) required for the propagation of feature annotation.</text>
</comment>
<feature type="binding site" evidence="11">
    <location>
        <begin position="5"/>
        <end position="6"/>
    </location>
    <ligand>
        <name>substrate</name>
    </ligand>
</feature>
<comment type="function">
    <text evidence="11">Involved in the biosynthesis of isoprenoids. Catalyzes the 1,3-allylic rearrangement of the homoallylic substrate isopentenyl (IPP) to its allylic isomer, dimethylallyl diphosphate (DMAPP).</text>
</comment>
<sequence>MIANRKDDHVRFAAEQQRHLDGHNQFDDVSFVHHALAGIDRSDVSLTTRFGGIEWPVPLCINAMTGGSVKTGLINRDLAIAARETGVPIATGSMSAYFADASVADTFSVMRRENPDGFIMANVNATASVERARRAIDLLRADALQIHLNTIQETVMPEGDRSFSSWGPRIEEIVAGVDVPVIVKEVGFGLSRETLSRLRDMGVRVADVAGRGGTNFARIENDRRDRADYSFLNGWGQSTPACLLDARGVGIPVLASGGVRHPLDVVRGLALGASAAGVSGLFLKTVLDGGVPALISLISGWLDQLEALMTALGARTPADLTRCDVLVHGGLREFCADRGIDTRRLATRSRSYGTTHETVGGTR</sequence>
<dbReference type="RefSeq" id="WP_091459400.1">
    <property type="nucleotide sequence ID" value="NZ_FMHU01000002.1"/>
</dbReference>
<dbReference type="HAMAP" id="MF_00354">
    <property type="entry name" value="Idi_2"/>
    <property type="match status" value="1"/>
</dbReference>
<evidence type="ECO:0000259" key="12">
    <source>
        <dbReference type="Pfam" id="PF01070"/>
    </source>
</evidence>
<dbReference type="InterPro" id="IPR011179">
    <property type="entry name" value="IPdP_isomerase"/>
</dbReference>
<dbReference type="Gene3D" id="3.20.20.70">
    <property type="entry name" value="Aldolase class I"/>
    <property type="match status" value="1"/>
</dbReference>
<feature type="binding site" evidence="11">
    <location>
        <position position="152"/>
    </location>
    <ligand>
        <name>substrate</name>
    </ligand>
</feature>
<feature type="binding site" evidence="11">
    <location>
        <position position="93"/>
    </location>
    <ligand>
        <name>FMN</name>
        <dbReference type="ChEBI" id="CHEBI:58210"/>
    </ligand>
</feature>
<comment type="subcellular location">
    <subcellularLocation>
        <location evidence="11">Cytoplasm</location>
    </subcellularLocation>
</comment>
<comment type="cofactor">
    <cofactor evidence="11">
        <name>NADPH</name>
        <dbReference type="ChEBI" id="CHEBI:57783"/>
    </cofactor>
</comment>
<accession>A0A1C6RY49</accession>
<dbReference type="EMBL" id="FMHU01000002">
    <property type="protein sequence ID" value="SCL21951.1"/>
    <property type="molecule type" value="Genomic_DNA"/>
</dbReference>
<dbReference type="AlphaFoldDB" id="A0A1C6RY49"/>
<comment type="similarity">
    <text evidence="11">Belongs to the IPP isomerase type 2 family.</text>
</comment>
<feature type="binding site" evidence="11">
    <location>
        <position position="122"/>
    </location>
    <ligand>
        <name>FMN</name>
        <dbReference type="ChEBI" id="CHEBI:58210"/>
    </ligand>
</feature>
<feature type="binding site" evidence="11">
    <location>
        <begin position="258"/>
        <end position="260"/>
    </location>
    <ligand>
        <name>FMN</name>
        <dbReference type="ChEBI" id="CHEBI:58210"/>
    </ligand>
</feature>
<dbReference type="STRING" id="47866.GA0074694_3203"/>
<feature type="binding site" evidence="11">
    <location>
        <begin position="63"/>
        <end position="65"/>
    </location>
    <ligand>
        <name>FMN</name>
        <dbReference type="ChEBI" id="CHEBI:58210"/>
    </ligand>
</feature>
<keyword evidence="9 11" id="KW-0413">Isomerase</keyword>
<evidence type="ECO:0000313" key="14">
    <source>
        <dbReference type="Proteomes" id="UP000198906"/>
    </source>
</evidence>
<evidence type="ECO:0000256" key="2">
    <source>
        <dbReference type="ARBA" id="ARBA00022490"/>
    </source>
</evidence>
<keyword evidence="5 11" id="KW-0479">Metal-binding</keyword>
<reference evidence="14" key="1">
    <citation type="submission" date="2016-06" db="EMBL/GenBank/DDBJ databases">
        <authorList>
            <person name="Varghese N."/>
        </authorList>
    </citation>
    <scope>NUCLEOTIDE SEQUENCE [LARGE SCALE GENOMIC DNA]</scope>
    <source>
        <strain evidence="14">DSM 46123</strain>
    </source>
</reference>
<comment type="cofactor">
    <cofactor evidence="1 11">
        <name>FMN</name>
        <dbReference type="ChEBI" id="CHEBI:58210"/>
    </cofactor>
</comment>
<evidence type="ECO:0000256" key="7">
    <source>
        <dbReference type="ARBA" id="ARBA00022857"/>
    </source>
</evidence>
<dbReference type="SUPFAM" id="SSF51395">
    <property type="entry name" value="FMN-linked oxidoreductases"/>
    <property type="match status" value="1"/>
</dbReference>
<dbReference type="CDD" id="cd02811">
    <property type="entry name" value="IDI-2_FMN"/>
    <property type="match status" value="1"/>
</dbReference>
<dbReference type="PIRSF" id="PIRSF003314">
    <property type="entry name" value="IPP_isomerase"/>
    <property type="match status" value="1"/>
</dbReference>
<evidence type="ECO:0000256" key="11">
    <source>
        <dbReference type="HAMAP-Rule" id="MF_00354"/>
    </source>
</evidence>
<evidence type="ECO:0000256" key="6">
    <source>
        <dbReference type="ARBA" id="ARBA00022842"/>
    </source>
</evidence>
<evidence type="ECO:0000256" key="8">
    <source>
        <dbReference type="ARBA" id="ARBA00023229"/>
    </source>
</evidence>
<dbReference type="InterPro" id="IPR013785">
    <property type="entry name" value="Aldolase_TIM"/>
</dbReference>
<keyword evidence="3 11" id="KW-0285">Flavoprotein</keyword>
<evidence type="ECO:0000256" key="10">
    <source>
        <dbReference type="ARBA" id="ARBA00025810"/>
    </source>
</evidence>
<dbReference type="Proteomes" id="UP000198906">
    <property type="component" value="Unassembled WGS sequence"/>
</dbReference>
<dbReference type="PANTHER" id="PTHR43665:SF1">
    <property type="entry name" value="ISOPENTENYL-DIPHOSPHATE DELTA-ISOMERASE"/>
    <property type="match status" value="1"/>
</dbReference>
<dbReference type="GO" id="GO:0016491">
    <property type="term" value="F:oxidoreductase activity"/>
    <property type="evidence" value="ECO:0007669"/>
    <property type="project" value="InterPro"/>
</dbReference>
<dbReference type="GO" id="GO:0005737">
    <property type="term" value="C:cytoplasm"/>
    <property type="evidence" value="ECO:0007669"/>
    <property type="project" value="UniProtKB-SubCell"/>
</dbReference>
<evidence type="ECO:0000256" key="3">
    <source>
        <dbReference type="ARBA" id="ARBA00022630"/>
    </source>
</evidence>
<dbReference type="GO" id="GO:0008299">
    <property type="term" value="P:isoprenoid biosynthetic process"/>
    <property type="evidence" value="ECO:0007669"/>
    <property type="project" value="UniProtKB-UniRule"/>
</dbReference>
<dbReference type="EC" id="5.3.3.2" evidence="11"/>
<gene>
    <name evidence="11" type="primary">fni</name>
    <name evidence="13" type="ORF">GA0074694_3203</name>
</gene>
<keyword evidence="7 11" id="KW-0521">NADP</keyword>
<keyword evidence="2 11" id="KW-0963">Cytoplasm</keyword>
<keyword evidence="6 11" id="KW-0460">Magnesium</keyword>
<dbReference type="GO" id="GO:0010181">
    <property type="term" value="F:FMN binding"/>
    <property type="evidence" value="ECO:0007669"/>
    <property type="project" value="UniProtKB-UniRule"/>
</dbReference>
<evidence type="ECO:0000256" key="4">
    <source>
        <dbReference type="ARBA" id="ARBA00022643"/>
    </source>
</evidence>
<evidence type="ECO:0000256" key="9">
    <source>
        <dbReference type="ARBA" id="ARBA00023235"/>
    </source>
</evidence>
<comment type="catalytic activity">
    <reaction evidence="11">
        <text>isopentenyl diphosphate = dimethylallyl diphosphate</text>
        <dbReference type="Rhea" id="RHEA:23284"/>
        <dbReference type="ChEBI" id="CHEBI:57623"/>
        <dbReference type="ChEBI" id="CHEBI:128769"/>
        <dbReference type="EC" id="5.3.3.2"/>
    </reaction>
</comment>
<dbReference type="PANTHER" id="PTHR43665">
    <property type="entry name" value="ISOPENTENYL-DIPHOSPHATE DELTA-ISOMERASE"/>
    <property type="match status" value="1"/>
</dbReference>
<feature type="domain" description="FMN-dependent dehydrogenase" evidence="12">
    <location>
        <begin position="160"/>
        <end position="322"/>
    </location>
</feature>
<feature type="binding site" evidence="11">
    <location>
        <position position="184"/>
    </location>
    <ligand>
        <name>FMN</name>
        <dbReference type="ChEBI" id="CHEBI:58210"/>
    </ligand>
</feature>
<protein>
    <recommendedName>
        <fullName evidence="11">Isopentenyl-diphosphate delta-isomerase</fullName>
        <shortName evidence="11">IPP isomerase</shortName>
        <ecNumber evidence="11">5.3.3.2</ecNumber>
    </recommendedName>
    <alternativeName>
        <fullName evidence="11">Isopentenyl diphosphate:dimethylallyl diphosphate isomerase</fullName>
    </alternativeName>
    <alternativeName>
        <fullName evidence="11">Isopentenyl pyrophosphate isomerase</fullName>
    </alternativeName>
    <alternativeName>
        <fullName evidence="11">Type 2 isopentenyl diphosphate isomerase</fullName>
        <shortName evidence="11">IDI-2</shortName>
    </alternativeName>
</protein>